<sequence length="49" mass="5541">MPYVALGLIAFVLWLYCLVDVITCPEHSVRNLPKLAWLAQIFLRADVPA</sequence>
<proteinExistence type="predicted"/>
<dbReference type="Proteomes" id="UP001609176">
    <property type="component" value="Unassembled WGS sequence"/>
</dbReference>
<keyword evidence="4" id="KW-1185">Reference proteome</keyword>
<dbReference type="Proteomes" id="UP001609219">
    <property type="component" value="Unassembled WGS sequence"/>
</dbReference>
<dbReference type="RefSeq" id="WP_395126770.1">
    <property type="nucleotide sequence ID" value="NZ_JBIMSN010000104.1"/>
</dbReference>
<reference evidence="3 4" key="1">
    <citation type="submission" date="2024-10" db="EMBL/GenBank/DDBJ databases">
        <authorList>
            <person name="Riesco R."/>
        </authorList>
    </citation>
    <scope>NUCLEOTIDE SEQUENCE [LARGE SCALE GENOMIC DNA]</scope>
    <source>
        <strain evidence="2 3">NCIMB 15448</strain>
        <strain evidence="1 4">NCIMB 15450</strain>
    </source>
</reference>
<organism evidence="1 4">
    <name type="scientific">Antrihabitans spumae</name>
    <dbReference type="NCBI Taxonomy" id="3373370"/>
    <lineage>
        <taxon>Bacteria</taxon>
        <taxon>Bacillati</taxon>
        <taxon>Actinomycetota</taxon>
        <taxon>Actinomycetes</taxon>
        <taxon>Mycobacteriales</taxon>
        <taxon>Nocardiaceae</taxon>
        <taxon>Antrihabitans</taxon>
    </lineage>
</organism>
<accession>A0ABW7K834</accession>
<comment type="caution">
    <text evidence="1">The sequence shown here is derived from an EMBL/GenBank/DDBJ whole genome shotgun (WGS) entry which is preliminary data.</text>
</comment>
<gene>
    <name evidence="2" type="ORF">ACHIPV_30315</name>
    <name evidence="1" type="ORF">ACHIRB_21950</name>
</gene>
<dbReference type="EMBL" id="JBIMSP010000172">
    <property type="protein sequence ID" value="MFH5246108.1"/>
    <property type="molecule type" value="Genomic_DNA"/>
</dbReference>
<name>A0ABW7K834_9NOCA</name>
<evidence type="ECO:0000313" key="2">
    <source>
        <dbReference type="EMBL" id="MFH5246108.1"/>
    </source>
</evidence>
<evidence type="ECO:0000313" key="3">
    <source>
        <dbReference type="Proteomes" id="UP001609176"/>
    </source>
</evidence>
<evidence type="ECO:0000313" key="1">
    <source>
        <dbReference type="EMBL" id="MFH5231207.1"/>
    </source>
</evidence>
<evidence type="ECO:0000313" key="4">
    <source>
        <dbReference type="Proteomes" id="UP001609219"/>
    </source>
</evidence>
<dbReference type="EMBL" id="JBIMSN010000104">
    <property type="protein sequence ID" value="MFH5231207.1"/>
    <property type="molecule type" value="Genomic_DNA"/>
</dbReference>
<protein>
    <submittedName>
        <fullName evidence="1">Uncharacterized protein</fullName>
    </submittedName>
</protein>